<evidence type="ECO:0000259" key="11">
    <source>
        <dbReference type="Pfam" id="PF01880"/>
    </source>
</evidence>
<dbReference type="GO" id="GO:0005506">
    <property type="term" value="F:iron ion binding"/>
    <property type="evidence" value="ECO:0007669"/>
    <property type="project" value="InterPro"/>
</dbReference>
<evidence type="ECO:0000256" key="7">
    <source>
        <dbReference type="ARBA" id="ARBA00023004"/>
    </source>
</evidence>
<reference evidence="13 14" key="1">
    <citation type="submission" date="2016-10" db="EMBL/GenBank/DDBJ databases">
        <authorList>
            <person name="de Groot N.N."/>
        </authorList>
    </citation>
    <scope>NUCLEOTIDE SEQUENCE [LARGE SCALE GENOMIC DNA]</scope>
    <source>
        <strain evidence="13 14">KHGC13</strain>
    </source>
</reference>
<evidence type="ECO:0000256" key="8">
    <source>
        <dbReference type="ARBA" id="ARBA00024690"/>
    </source>
</evidence>
<dbReference type="PANTHER" id="PTHR36541">
    <property type="entry name" value="SUPEROXIDE REDUCTASE-RELATED"/>
    <property type="match status" value="1"/>
</dbReference>
<dbReference type="NCBIfam" id="TIGR00332">
    <property type="entry name" value="neela_ferrous"/>
    <property type="match status" value="1"/>
</dbReference>
<dbReference type="InterPro" id="IPR036073">
    <property type="entry name" value="Desulfoferrodoxin_Fe-bd_dom_sf"/>
</dbReference>
<dbReference type="Gene3D" id="2.60.40.730">
    <property type="entry name" value="SOR catalytic domain"/>
    <property type="match status" value="1"/>
</dbReference>
<dbReference type="InterPro" id="IPR051233">
    <property type="entry name" value="Desulfoferrodoxin_SOR"/>
</dbReference>
<dbReference type="CDD" id="cd00974">
    <property type="entry name" value="DSRD"/>
    <property type="match status" value="1"/>
</dbReference>
<dbReference type="RefSeq" id="WP_173327868.1">
    <property type="nucleotide sequence ID" value="NZ_CACVNK010000004.1"/>
</dbReference>
<keyword evidence="7" id="KW-0408">Iron</keyword>
<organism evidence="13 14">
    <name type="scientific">Eubacterium pyruvativorans</name>
    <dbReference type="NCBI Taxonomy" id="155865"/>
    <lineage>
        <taxon>Bacteria</taxon>
        <taxon>Bacillati</taxon>
        <taxon>Bacillota</taxon>
        <taxon>Clostridia</taxon>
        <taxon>Eubacteriales</taxon>
        <taxon>Eubacteriaceae</taxon>
        <taxon>Eubacterium</taxon>
    </lineage>
</organism>
<proteinExistence type="inferred from homology"/>
<dbReference type="STRING" id="155865.SAMN05216515_11037"/>
<keyword evidence="6" id="KW-0249">Electron transport</keyword>
<accession>A0A1I7GTR0</accession>
<dbReference type="SUPFAM" id="SSF49367">
    <property type="entry name" value="Superoxide reductase-like"/>
    <property type="match status" value="1"/>
</dbReference>
<name>A0A1I7GTR0_9FIRM</name>
<evidence type="ECO:0000256" key="2">
    <source>
        <dbReference type="ARBA" id="ARBA00012679"/>
    </source>
</evidence>
<dbReference type="EC" id="1.15.1.2" evidence="2"/>
<dbReference type="Pfam" id="PF06397">
    <property type="entry name" value="Desulfoferrod_N"/>
    <property type="match status" value="1"/>
</dbReference>
<feature type="domain" description="Desulfoferrodoxin N-terminal" evidence="12">
    <location>
        <begin position="3"/>
        <end position="34"/>
    </location>
</feature>
<evidence type="ECO:0000313" key="14">
    <source>
        <dbReference type="Proteomes" id="UP000198817"/>
    </source>
</evidence>
<evidence type="ECO:0000256" key="4">
    <source>
        <dbReference type="ARBA" id="ARBA00022448"/>
    </source>
</evidence>
<dbReference type="SUPFAM" id="SSF57802">
    <property type="entry name" value="Rubredoxin-like"/>
    <property type="match status" value="1"/>
</dbReference>
<dbReference type="Gene3D" id="2.20.28.100">
    <property type="entry name" value="Desulphoferrodoxin, N-terminal domain"/>
    <property type="match status" value="1"/>
</dbReference>
<dbReference type="InterPro" id="IPR002742">
    <property type="entry name" value="Desulfoferrodoxin_Fe-bd_dom"/>
</dbReference>
<keyword evidence="14" id="KW-1185">Reference proteome</keyword>
<protein>
    <recommendedName>
        <fullName evidence="3">Desulfoferrodoxin</fullName>
        <ecNumber evidence="2">1.15.1.2</ecNumber>
    </recommendedName>
    <alternativeName>
        <fullName evidence="9">Superoxide reductase</fullName>
    </alternativeName>
</protein>
<dbReference type="InterPro" id="IPR038094">
    <property type="entry name" value="Desulfoferrodoxin_N_sf"/>
</dbReference>
<evidence type="ECO:0000259" key="12">
    <source>
        <dbReference type="Pfam" id="PF06397"/>
    </source>
</evidence>
<dbReference type="Proteomes" id="UP000198817">
    <property type="component" value="Unassembled WGS sequence"/>
</dbReference>
<comment type="function">
    <text evidence="8">Catalyzes the one-electron reduction of superoxide anion radical to hydrogen peroxide at a nonheme ferrous iron center. Plays a fundamental role in case of oxidative stress via its superoxide detoxification activity.</text>
</comment>
<dbReference type="NCBIfam" id="TIGR00319">
    <property type="entry name" value="desulf_FeS4"/>
    <property type="match status" value="1"/>
</dbReference>
<evidence type="ECO:0000256" key="9">
    <source>
        <dbReference type="ARBA" id="ARBA00031398"/>
    </source>
</evidence>
<evidence type="ECO:0000256" key="3">
    <source>
        <dbReference type="ARBA" id="ARBA00014839"/>
    </source>
</evidence>
<evidence type="ECO:0000256" key="1">
    <source>
        <dbReference type="ARBA" id="ARBA00005941"/>
    </source>
</evidence>
<evidence type="ECO:0000256" key="10">
    <source>
        <dbReference type="ARBA" id="ARBA00047448"/>
    </source>
</evidence>
<keyword evidence="5" id="KW-0479">Metal-binding</keyword>
<comment type="similarity">
    <text evidence="1">Belongs to the desulfoferrodoxin family.</text>
</comment>
<dbReference type="GeneID" id="78354928"/>
<evidence type="ECO:0000256" key="5">
    <source>
        <dbReference type="ARBA" id="ARBA00022723"/>
    </source>
</evidence>
<dbReference type="AlphaFoldDB" id="A0A1I7GTR0"/>
<dbReference type="InterPro" id="IPR004462">
    <property type="entry name" value="Desulfoferrodoxin_N"/>
</dbReference>
<dbReference type="Pfam" id="PF01880">
    <property type="entry name" value="Desulfoferrodox"/>
    <property type="match status" value="1"/>
</dbReference>
<dbReference type="EMBL" id="FPBT01000009">
    <property type="protein sequence ID" value="SFU51827.1"/>
    <property type="molecule type" value="Genomic_DNA"/>
</dbReference>
<feature type="domain" description="Desulfoferrodoxin ferrous iron-binding" evidence="11">
    <location>
        <begin position="39"/>
        <end position="123"/>
    </location>
</feature>
<evidence type="ECO:0000256" key="6">
    <source>
        <dbReference type="ARBA" id="ARBA00022982"/>
    </source>
</evidence>
<dbReference type="GO" id="GO:0050605">
    <property type="term" value="F:superoxide reductase activity"/>
    <property type="evidence" value="ECO:0007669"/>
    <property type="project" value="UniProtKB-EC"/>
</dbReference>
<dbReference type="PANTHER" id="PTHR36541:SF1">
    <property type="entry name" value="SUPEROXIDE REDUCTASE-RELATED"/>
    <property type="match status" value="1"/>
</dbReference>
<comment type="catalytic activity">
    <reaction evidence="10">
        <text>reduced [rubredoxin] + superoxide + 2 H(+) = oxidized [rubredoxin] + H2O2</text>
        <dbReference type="Rhea" id="RHEA:21324"/>
        <dbReference type="Rhea" id="RHEA-COMP:10302"/>
        <dbReference type="Rhea" id="RHEA-COMP:10303"/>
        <dbReference type="ChEBI" id="CHEBI:15378"/>
        <dbReference type="ChEBI" id="CHEBI:16240"/>
        <dbReference type="ChEBI" id="CHEBI:18421"/>
        <dbReference type="ChEBI" id="CHEBI:29033"/>
        <dbReference type="ChEBI" id="CHEBI:29034"/>
        <dbReference type="EC" id="1.15.1.2"/>
    </reaction>
</comment>
<keyword evidence="4" id="KW-0813">Transport</keyword>
<gene>
    <name evidence="13" type="ORF">SAMN05216508_10937</name>
</gene>
<evidence type="ECO:0000313" key="13">
    <source>
        <dbReference type="EMBL" id="SFU51827.1"/>
    </source>
</evidence>
<sequence>MLKIYRCDKCGNVVAELHHGGGVLACCGQPMTLLEANTTDAAQEKHVPAVTVDGAVVTVKVGSVEHPMTPEHFITTIALETDGSVLLKELTPDDKPEAVFTVPAGEKAVAAYEYCTLHGLWKAEL</sequence>